<keyword evidence="10" id="KW-0520">NAD</keyword>
<dbReference type="GO" id="GO:0003954">
    <property type="term" value="F:NADH dehydrogenase activity"/>
    <property type="evidence" value="ECO:0007669"/>
    <property type="project" value="TreeGrafter"/>
</dbReference>
<dbReference type="PANTHER" id="PTHR42829">
    <property type="entry name" value="NADH-UBIQUINONE OXIDOREDUCTASE CHAIN 5"/>
    <property type="match status" value="1"/>
</dbReference>
<gene>
    <name evidence="13" type="primary">nad5</name>
</gene>
<feature type="transmembrane region" description="Helical" evidence="10">
    <location>
        <begin position="421"/>
        <end position="443"/>
    </location>
</feature>
<evidence type="ECO:0000256" key="1">
    <source>
        <dbReference type="ARBA" id="ARBA00003257"/>
    </source>
</evidence>
<dbReference type="GO" id="GO:0016020">
    <property type="term" value="C:membrane"/>
    <property type="evidence" value="ECO:0007669"/>
    <property type="project" value="UniProtKB-SubCell"/>
</dbReference>
<keyword evidence="5 10" id="KW-0812">Transmembrane</keyword>
<feature type="transmembrane region" description="Helical" evidence="10">
    <location>
        <begin position="531"/>
        <end position="553"/>
    </location>
</feature>
<protein>
    <recommendedName>
        <fullName evidence="4 10">NADH-ubiquinone oxidoreductase chain 5</fullName>
        <ecNumber evidence="3 10">7.1.1.2</ecNumber>
    </recommendedName>
</protein>
<evidence type="ECO:0000256" key="3">
    <source>
        <dbReference type="ARBA" id="ARBA00012944"/>
    </source>
</evidence>
<feature type="domain" description="NADH-Ubiquinone oxidoreductase (complex I) chain 5 N-terminal" evidence="12">
    <location>
        <begin position="56"/>
        <end position="97"/>
    </location>
</feature>
<evidence type="ECO:0000259" key="11">
    <source>
        <dbReference type="Pfam" id="PF00361"/>
    </source>
</evidence>
<keyword evidence="10" id="KW-0830">Ubiquinone</keyword>
<dbReference type="Pfam" id="PF00662">
    <property type="entry name" value="Proton_antipo_N"/>
    <property type="match status" value="1"/>
</dbReference>
<evidence type="ECO:0000256" key="8">
    <source>
        <dbReference type="ARBA" id="ARBA00023136"/>
    </source>
</evidence>
<evidence type="ECO:0000256" key="9">
    <source>
        <dbReference type="ARBA" id="ARBA00049551"/>
    </source>
</evidence>
<evidence type="ECO:0000313" key="13">
    <source>
        <dbReference type="EMBL" id="ADM67895.1"/>
    </source>
</evidence>
<sequence>MCFSQIFNMLSRCSWVAVGTLLLTLGIMSLTYSFNLLLGGVAYYISIYPSVHILLMELGWLIDFQSLCFCGCVMLISGSVVVYSQDYMMSEKFLNRFLMILMSFILSMVVLIFSDNMLQVILGWDGLGLSSYLLVCYYNNSNSSNAGGLTLMVNRMGDGGLFIVMFYFILSSHQVHVFMSNSMCVGLMLFLVCCTKSAQVPFSAWLPTAMAAPTPASSLVHSSTLVTAGVYLMIRFHTSLMSISWLSLLVGVLTSLTATLCALVEKHMKKIVALSTLSHLGIMVTILSYGWVDMSFSHLIFHAFFKATLFLVVGFWIHSQSGYQDLKNISSASLKDPQVSCFGGLAMMSLCGLPYLTGFYSKDIFMEILLYQGGGVLMMVFMFFGMMGSFMYSFRMFKSINNSSNMGVLVLLEEDPKCYKLSLLVLSCLSIFGGYMVSCYWVLEESVLYVFWEMKLIVLVMILTSFLVVMKSKMNSYFLSDLGYMSSLSRMAPNLSGYSLSLNVNLFDKNFLNPYSGGSYQMSASLVAPDVLSLNFFSMMKLLFLLMFLLVSIS</sequence>
<dbReference type="Pfam" id="PF00361">
    <property type="entry name" value="Proton_antipo_M"/>
    <property type="match status" value="1"/>
</dbReference>
<dbReference type="GO" id="GO:0015990">
    <property type="term" value="P:electron transport coupled proton transport"/>
    <property type="evidence" value="ECO:0007669"/>
    <property type="project" value="TreeGrafter"/>
</dbReference>
<evidence type="ECO:0000256" key="6">
    <source>
        <dbReference type="ARBA" id="ARBA00022982"/>
    </source>
</evidence>
<keyword evidence="7 10" id="KW-1133">Transmembrane helix</keyword>
<dbReference type="AlphaFoldDB" id="E1B2P8"/>
<comment type="similarity">
    <text evidence="10">Belongs to the complex I subunit 5 family.</text>
</comment>
<feature type="transmembrane region" description="Helical" evidence="10">
    <location>
        <begin position="339"/>
        <end position="357"/>
    </location>
</feature>
<dbReference type="PANTHER" id="PTHR42829:SF2">
    <property type="entry name" value="NADH-UBIQUINONE OXIDOREDUCTASE CHAIN 5"/>
    <property type="match status" value="1"/>
</dbReference>
<comment type="catalytic activity">
    <reaction evidence="9 10">
        <text>a ubiquinone + NADH + 5 H(+)(in) = a ubiquinol + NAD(+) + 4 H(+)(out)</text>
        <dbReference type="Rhea" id="RHEA:29091"/>
        <dbReference type="Rhea" id="RHEA-COMP:9565"/>
        <dbReference type="Rhea" id="RHEA-COMP:9566"/>
        <dbReference type="ChEBI" id="CHEBI:15378"/>
        <dbReference type="ChEBI" id="CHEBI:16389"/>
        <dbReference type="ChEBI" id="CHEBI:17976"/>
        <dbReference type="ChEBI" id="CHEBI:57540"/>
        <dbReference type="ChEBI" id="CHEBI:57945"/>
        <dbReference type="EC" id="7.1.1.2"/>
    </reaction>
</comment>
<dbReference type="InterPro" id="IPR001750">
    <property type="entry name" value="ND/Mrp_TM"/>
</dbReference>
<evidence type="ECO:0000256" key="2">
    <source>
        <dbReference type="ARBA" id="ARBA00004141"/>
    </source>
</evidence>
<feature type="transmembrane region" description="Helical" evidence="10">
    <location>
        <begin position="243"/>
        <end position="264"/>
    </location>
</feature>
<comment type="function">
    <text evidence="10">Core subunit of the mitochondrial membrane respiratory chain NADH dehydrogenase (Complex I) which catalyzes electron transfer from NADH through the respiratory chain, using ubiquinone as an electron acceptor. Essential for the catalytic activity and assembly of complex I.</text>
</comment>
<feature type="transmembrane region" description="Helical" evidence="10">
    <location>
        <begin position="93"/>
        <end position="114"/>
    </location>
</feature>
<feature type="transmembrane region" description="Helical" evidence="10">
    <location>
        <begin position="58"/>
        <end position="81"/>
    </location>
</feature>
<dbReference type="InterPro" id="IPR001516">
    <property type="entry name" value="Proton_antipo_N"/>
</dbReference>
<evidence type="ECO:0000256" key="7">
    <source>
        <dbReference type="ARBA" id="ARBA00022989"/>
    </source>
</evidence>
<feature type="transmembrane region" description="Helical" evidence="10">
    <location>
        <begin position="271"/>
        <end position="292"/>
    </location>
</feature>
<dbReference type="EMBL" id="HQ157565">
    <property type="protein sequence ID" value="ADM67895.1"/>
    <property type="molecule type" value="Genomic_DNA"/>
</dbReference>
<evidence type="ECO:0000259" key="12">
    <source>
        <dbReference type="Pfam" id="PF00662"/>
    </source>
</evidence>
<keyword evidence="10 13" id="KW-0496">Mitochondrion</keyword>
<geneLocation type="mitochondrion" evidence="13"/>
<accession>E1B2P8</accession>
<organism evidence="13">
    <name type="scientific">Caligus rogercresseyi</name>
    <name type="common">Sea louse</name>
    <dbReference type="NCBI Taxonomy" id="217165"/>
    <lineage>
        <taxon>Eukaryota</taxon>
        <taxon>Metazoa</taxon>
        <taxon>Ecdysozoa</taxon>
        <taxon>Arthropoda</taxon>
        <taxon>Crustacea</taxon>
        <taxon>Multicrustacea</taxon>
        <taxon>Hexanauplia</taxon>
        <taxon>Copepoda</taxon>
        <taxon>Siphonostomatoida</taxon>
        <taxon>Caligidae</taxon>
        <taxon>Caligus</taxon>
    </lineage>
</organism>
<name>E1B2P8_CALRO</name>
<feature type="transmembrane region" description="Helical" evidence="10">
    <location>
        <begin position="120"/>
        <end position="138"/>
    </location>
</feature>
<keyword evidence="6" id="KW-0249">Electron transport</keyword>
<keyword evidence="8 10" id="KW-0472">Membrane</keyword>
<dbReference type="GO" id="GO:0042773">
    <property type="term" value="P:ATP synthesis coupled electron transport"/>
    <property type="evidence" value="ECO:0007669"/>
    <property type="project" value="InterPro"/>
</dbReference>
<feature type="transmembrane region" description="Helical" evidence="10">
    <location>
        <begin position="449"/>
        <end position="470"/>
    </location>
</feature>
<evidence type="ECO:0000256" key="4">
    <source>
        <dbReference type="ARBA" id="ARBA00021096"/>
    </source>
</evidence>
<dbReference type="EC" id="7.1.1.2" evidence="3 10"/>
<dbReference type="PRINTS" id="PR01434">
    <property type="entry name" value="NADHDHGNASE5"/>
</dbReference>
<comment type="function">
    <text evidence="1">Core subunit of the mitochondrial membrane respiratory chain NADH dehydrogenase (Complex I) that is believed to belong to the minimal assembly required for catalysis. Complex I functions in the transfer of electrons from NADH to the respiratory chain. The immediate electron acceptor for the enzyme is believed to be ubiquinone.</text>
</comment>
<feature type="transmembrane region" description="Helical" evidence="10">
    <location>
        <begin position="298"/>
        <end position="318"/>
    </location>
</feature>
<evidence type="ECO:0000256" key="5">
    <source>
        <dbReference type="ARBA" id="ARBA00022692"/>
    </source>
</evidence>
<feature type="domain" description="NADH:quinone oxidoreductase/Mrp antiporter transmembrane" evidence="11">
    <location>
        <begin position="114"/>
        <end position="385"/>
    </location>
</feature>
<reference evidence="13" key="1">
    <citation type="journal article" date="2012" name="Mar. Biotechnol.">
        <title>Genomic Resources for Sea Lice: Analysis of ESTs and Mitochondrial Genomes.</title>
        <authorList>
            <person name="Yasuike M."/>
            <person name="Leong J."/>
            <person name="Jantzen S.G."/>
            <person name="von Schalburg K.R."/>
            <person name="Nilsen F."/>
            <person name="Jones S.R."/>
            <person name="Koop B.F."/>
        </authorList>
    </citation>
    <scope>NUCLEOTIDE SEQUENCE</scope>
</reference>
<keyword evidence="10" id="KW-0813">Transport</keyword>
<feature type="transmembrane region" description="Helical" evidence="10">
    <location>
        <begin position="159"/>
        <end position="179"/>
    </location>
</feature>
<proteinExistence type="inferred from homology"/>
<dbReference type="GO" id="GO:0008137">
    <property type="term" value="F:NADH dehydrogenase (ubiquinone) activity"/>
    <property type="evidence" value="ECO:0007669"/>
    <property type="project" value="UniProtKB-EC"/>
</dbReference>
<feature type="transmembrane region" description="Helical" evidence="10">
    <location>
        <begin position="369"/>
        <end position="394"/>
    </location>
</feature>
<feature type="transmembrane region" description="Helical" evidence="10">
    <location>
        <begin position="21"/>
        <end position="46"/>
    </location>
</feature>
<comment type="subcellular location">
    <subcellularLocation>
        <location evidence="2">Membrane</location>
        <topology evidence="2">Multi-pass membrane protein</topology>
    </subcellularLocation>
</comment>
<dbReference type="InterPro" id="IPR003945">
    <property type="entry name" value="NU5C-like"/>
</dbReference>
<evidence type="ECO:0000256" key="10">
    <source>
        <dbReference type="RuleBase" id="RU003404"/>
    </source>
</evidence>